<feature type="domain" description="PEGA" evidence="3">
    <location>
        <begin position="196"/>
        <end position="262"/>
    </location>
</feature>
<protein>
    <recommendedName>
        <fullName evidence="3">PEGA domain-containing protein</fullName>
    </recommendedName>
</protein>
<evidence type="ECO:0000313" key="4">
    <source>
        <dbReference type="EMBL" id="OGK03123.1"/>
    </source>
</evidence>
<feature type="transmembrane region" description="Helical" evidence="1">
    <location>
        <begin position="351"/>
        <end position="368"/>
    </location>
</feature>
<dbReference type="EMBL" id="MFYX01000097">
    <property type="protein sequence ID" value="OGK03123.1"/>
    <property type="molecule type" value="Genomic_DNA"/>
</dbReference>
<comment type="caution">
    <text evidence="4">The sequence shown here is derived from an EMBL/GenBank/DDBJ whole genome shotgun (WGS) entry which is preliminary data.</text>
</comment>
<evidence type="ECO:0000313" key="5">
    <source>
        <dbReference type="Proteomes" id="UP000179243"/>
    </source>
</evidence>
<feature type="domain" description="PEGA" evidence="3">
    <location>
        <begin position="46"/>
        <end position="113"/>
    </location>
</feature>
<keyword evidence="1" id="KW-0472">Membrane</keyword>
<keyword evidence="2" id="KW-0732">Signal</keyword>
<organism evidence="4 5">
    <name type="scientific">Candidatus Raymondbacteria bacterium RIFOXYD12_FULL_49_13</name>
    <dbReference type="NCBI Taxonomy" id="1817890"/>
    <lineage>
        <taxon>Bacteria</taxon>
        <taxon>Raymondiibacteriota</taxon>
    </lineage>
</organism>
<evidence type="ECO:0000259" key="3">
    <source>
        <dbReference type="Pfam" id="PF08308"/>
    </source>
</evidence>
<accession>A0A1F7F919</accession>
<feature type="signal peptide" evidence="2">
    <location>
        <begin position="1"/>
        <end position="25"/>
    </location>
</feature>
<dbReference type="PANTHER" id="PTHR36194:SF1">
    <property type="entry name" value="S-LAYER-LIKE PROTEIN"/>
    <property type="match status" value="1"/>
</dbReference>
<name>A0A1F7F919_UNCRA</name>
<reference evidence="4 5" key="1">
    <citation type="journal article" date="2016" name="Nat. Commun.">
        <title>Thousands of microbial genomes shed light on interconnected biogeochemical processes in an aquifer system.</title>
        <authorList>
            <person name="Anantharaman K."/>
            <person name="Brown C.T."/>
            <person name="Hug L.A."/>
            <person name="Sharon I."/>
            <person name="Castelle C.J."/>
            <person name="Probst A.J."/>
            <person name="Thomas B.C."/>
            <person name="Singh A."/>
            <person name="Wilkins M.J."/>
            <person name="Karaoz U."/>
            <person name="Brodie E.L."/>
            <person name="Williams K.H."/>
            <person name="Hubbard S.S."/>
            <person name="Banfield J.F."/>
        </authorList>
    </citation>
    <scope>NUCLEOTIDE SEQUENCE [LARGE SCALE GENOMIC DNA]</scope>
</reference>
<evidence type="ECO:0000256" key="2">
    <source>
        <dbReference type="SAM" id="SignalP"/>
    </source>
</evidence>
<feature type="chain" id="PRO_5009528511" description="PEGA domain-containing protein" evidence="2">
    <location>
        <begin position="26"/>
        <end position="370"/>
    </location>
</feature>
<feature type="domain" description="PEGA" evidence="3">
    <location>
        <begin position="126"/>
        <end position="190"/>
    </location>
</feature>
<dbReference type="PANTHER" id="PTHR36194">
    <property type="entry name" value="S-LAYER-LIKE PROTEIN"/>
    <property type="match status" value="1"/>
</dbReference>
<evidence type="ECO:0000256" key="1">
    <source>
        <dbReference type="SAM" id="Phobius"/>
    </source>
</evidence>
<proteinExistence type="predicted"/>
<gene>
    <name evidence="4" type="ORF">A2519_06935</name>
</gene>
<dbReference type="InterPro" id="IPR013229">
    <property type="entry name" value="PEGA"/>
</dbReference>
<dbReference type="AlphaFoldDB" id="A0A1F7F919"/>
<dbReference type="Pfam" id="PF08308">
    <property type="entry name" value="PEGA"/>
    <property type="match status" value="3"/>
</dbReference>
<keyword evidence="1" id="KW-0812">Transmembrane</keyword>
<sequence>MHIIFNTSRACLLVLLFAGANSLHGQQTRSGLALDKAASSAPVARGSLKVFSEPAGAEILLNTKAMGITPLKIINIDAGEYKLSLRLQGFTPYETSIKILANETQNLSLALKAVEQPLPPPAPVFATITVATTPTGAALSINDQPVGTTPFRCDTMAPGPYKLRLELEGYDPLEGSVMLKAGETRPVEKKMIRQYGTLAVATTPPGAALSLNDQPSGTTPYKNEKLLPGNYALLLELPGYTNIYESIVMFKDTAISRQFALSHSAAWQDSVKAFALAKSKHGRVVRRVWFACLAAAAAGTGYYFDTQVAAAADRQDQIQTDYRAATTDFSTYQERYSNAGKKVKDNSKVRNILYSVAGAFALCFVISIPF</sequence>
<dbReference type="Proteomes" id="UP000179243">
    <property type="component" value="Unassembled WGS sequence"/>
</dbReference>
<keyword evidence="1" id="KW-1133">Transmembrane helix</keyword>